<accession>A0AAW9MNE9</accession>
<dbReference type="NCBIfam" id="TIGR02687">
    <property type="entry name" value="BREX-1 system phosphatase PglZ type A"/>
    <property type="match status" value="1"/>
</dbReference>
<evidence type="ECO:0000313" key="2">
    <source>
        <dbReference type="Proteomes" id="UP001357733"/>
    </source>
</evidence>
<dbReference type="AlphaFoldDB" id="A0AAW9MNE9"/>
<keyword evidence="2" id="KW-1185">Reference proteome</keyword>
<evidence type="ECO:0000313" key="1">
    <source>
        <dbReference type="EMBL" id="MEB3428539.1"/>
    </source>
</evidence>
<sequence>MASMDKVSPKEREGGLGHLDTIIQDLNKRFAAPLPEFYKRRIIFWYDEDREFEDKLDDIQIDNVKLLVLTGTNNFAAKKLLNVDDTTSNYLVYSPISYKSQEDNWLLNIELYSEEFRADLVSIWMNETYLPETPDFRRLVKLYKKFFGAQTRRAAFAKLNKGISTPSQMHLTVMAAICGTKNAQPNSIVKAVISGGSDIKSNEVFQSLVNYGAVAPFWALVKQATGYFEGDDSTIEKLVTHILLTATTRTLRMEYLAGLDSFISTPHQAWCYDFVSEWIAGDNRQDLVEILRNVEEDLILRKRFKQVPLDDLVATEVFPCVNECILTQIMTEISNNIINVDVITNTVEKRRTLAWYDDVECYYEGILQVAKMQAFFLEHSAGFHTVEARNVWKEYTEDYYCMDTYYRKYHLAFGKSLKVGNDHLDDLFKQVTDKVEGLYTHWFLGELGNNWSDACADELAKYGRIMEVPQQVDFYDQNVKSKDNRVFVIISDAFRYELAASLADQLRRETQSKVALSSCEGIFPTVTKFGMAALLPHKNLSVSERSCGDLQILADGMSTDAGNRDKVLKAANIKSVALKYKDIAPMKRAERSALVKGMEVVYIYHDKVDEASHTSDSMVFPACDDAIEEIKNIVRIIRNEFGGTRVYITADHGFLYTYSPLSEESKVDKTSPSEQDVEIDRRYLITRKGAAPDYLLPVKFMDDGYDAFAPRESVRIKKKGGGLNFVHGGISLQEMVVPVIEYHYLRNDSKAYQRNKAKYDTRPVEVGLLSASRKISNMIFSLNFYQKDAVGDNRSAANYLLYFVDSNGKQISDTAKIIADKTSDNGQERTFRCSFNLKSLKYDNRASYYLVIADETGLKMPQKEEFQIDIAFAVDEFDFFS</sequence>
<protein>
    <submittedName>
        <fullName evidence="1">BREX-1 system phosphatase PglZ type A</fullName>
    </submittedName>
</protein>
<comment type="caution">
    <text evidence="1">The sequence shown here is derived from an EMBL/GenBank/DDBJ whole genome shotgun (WGS) entry which is preliminary data.</text>
</comment>
<dbReference type="RefSeq" id="WP_324618620.1">
    <property type="nucleotide sequence ID" value="NZ_JAYKOT010000001.1"/>
</dbReference>
<organism evidence="1 2">
    <name type="scientific">Citroniella saccharovorans</name>
    <dbReference type="NCBI Taxonomy" id="2053367"/>
    <lineage>
        <taxon>Bacteria</taxon>
        <taxon>Bacillati</taxon>
        <taxon>Bacillota</taxon>
        <taxon>Tissierellia</taxon>
        <taxon>Tissierellales</taxon>
        <taxon>Peptoniphilaceae</taxon>
        <taxon>Citroniella</taxon>
    </lineage>
</organism>
<dbReference type="EMBL" id="JAYKOT010000001">
    <property type="protein sequence ID" value="MEB3428539.1"/>
    <property type="molecule type" value="Genomic_DNA"/>
</dbReference>
<gene>
    <name evidence="1" type="primary">pglZ</name>
    <name evidence="1" type="ORF">VLK81_00530</name>
</gene>
<reference evidence="1 2" key="1">
    <citation type="submission" date="2024-01" db="EMBL/GenBank/DDBJ databases">
        <title>Complete genome sequence of Citroniella saccharovorans strain M6.X9, isolated from human fecal sample.</title>
        <authorList>
            <person name="Cheng G."/>
            <person name="Westerholm M."/>
            <person name="Schnurer A."/>
        </authorList>
    </citation>
    <scope>NUCLEOTIDE SEQUENCE [LARGE SCALE GENOMIC DNA]</scope>
    <source>
        <strain evidence="1 2">DSM 29873</strain>
    </source>
</reference>
<dbReference type="Pfam" id="PF08665">
    <property type="entry name" value="PglZ"/>
    <property type="match status" value="1"/>
</dbReference>
<name>A0AAW9MNE9_9FIRM</name>
<dbReference type="InterPro" id="IPR014060">
    <property type="entry name" value="PglZ"/>
</dbReference>
<proteinExistence type="predicted"/>
<dbReference type="Proteomes" id="UP001357733">
    <property type="component" value="Unassembled WGS sequence"/>
</dbReference>